<evidence type="ECO:0000313" key="2">
    <source>
        <dbReference type="Proteomes" id="UP000009027"/>
    </source>
</evidence>
<gene>
    <name evidence="1" type="ORF">TvY486_0037500</name>
</gene>
<feature type="non-terminal residue" evidence="1">
    <location>
        <position position="26"/>
    </location>
</feature>
<accession>F9WTI0</accession>
<organism evidence="1 2">
    <name type="scientific">Trypanosoma vivax (strain Y486)</name>
    <dbReference type="NCBI Taxonomy" id="1055687"/>
    <lineage>
        <taxon>Eukaryota</taxon>
        <taxon>Discoba</taxon>
        <taxon>Euglenozoa</taxon>
        <taxon>Kinetoplastea</taxon>
        <taxon>Metakinetoplastina</taxon>
        <taxon>Trypanosomatida</taxon>
        <taxon>Trypanosomatidae</taxon>
        <taxon>Trypanosoma</taxon>
        <taxon>Duttonella</taxon>
    </lineage>
</organism>
<sequence>MVSSPLCNHRPVCSLHSISALFATPL</sequence>
<dbReference type="EMBL" id="CAEX01006488">
    <property type="protein sequence ID" value="CCD20873.1"/>
    <property type="molecule type" value="Genomic_DNA"/>
</dbReference>
<dbReference type="VEuPathDB" id="TriTrypDB:TvY486_0037500"/>
<reference evidence="1 2" key="1">
    <citation type="journal article" date="2012" name="Proc. Natl. Acad. Sci. U.S.A.">
        <title>Antigenic diversity is generated by distinct evolutionary mechanisms in African trypanosome species.</title>
        <authorList>
            <person name="Jackson A.P."/>
            <person name="Berry A."/>
            <person name="Aslett M."/>
            <person name="Allison H.C."/>
            <person name="Burton P."/>
            <person name="Vavrova-Anderson J."/>
            <person name="Brown R."/>
            <person name="Browne H."/>
            <person name="Corton N."/>
            <person name="Hauser H."/>
            <person name="Gamble J."/>
            <person name="Gilderthorp R."/>
            <person name="Marcello L."/>
            <person name="McQuillan J."/>
            <person name="Otto T.D."/>
            <person name="Quail M.A."/>
            <person name="Sanders M.J."/>
            <person name="van Tonder A."/>
            <person name="Ginger M.L."/>
            <person name="Field M.C."/>
            <person name="Barry J.D."/>
            <person name="Hertz-Fowler C."/>
            <person name="Berriman M."/>
        </authorList>
    </citation>
    <scope>NUCLEOTIDE SEQUENCE</scope>
    <source>
        <strain evidence="1 2">Y486</strain>
    </source>
</reference>
<dbReference type="Proteomes" id="UP000009027">
    <property type="component" value="Unassembled WGS sequence"/>
</dbReference>
<evidence type="ECO:0000313" key="1">
    <source>
        <dbReference type="EMBL" id="CCD20873.1"/>
    </source>
</evidence>
<name>F9WTI0_TRYVY</name>
<dbReference type="AlphaFoldDB" id="F9WTI0"/>
<proteinExistence type="predicted"/>
<keyword evidence="2" id="KW-1185">Reference proteome</keyword>
<protein>
    <submittedName>
        <fullName evidence="1">Membrane bound acid-phosphatase, putative</fullName>
    </submittedName>
</protein>